<dbReference type="EMBL" id="CAJGYM010000022">
    <property type="protein sequence ID" value="CAD6191710.1"/>
    <property type="molecule type" value="Genomic_DNA"/>
</dbReference>
<dbReference type="Proteomes" id="UP000835052">
    <property type="component" value="Unassembled WGS sequence"/>
</dbReference>
<comment type="caution">
    <text evidence="1">The sequence shown here is derived from an EMBL/GenBank/DDBJ whole genome shotgun (WGS) entry which is preliminary data.</text>
</comment>
<proteinExistence type="predicted"/>
<sequence>MRTVPSDTVTTPATVPTTVTVPSTSTVTSKATSSMAETTTTSMEITSTTTMTTTTTSGCPCNSDTLKIDPQGPDDYRPVISGNSCSSTFTCTSPTASCTALLIYDNADPTRGATFNDAPLVATLTVMCNTEGLWSFNAGPAVVSDFQSLSCADKTQGC</sequence>
<dbReference type="AlphaFoldDB" id="A0A8S1HEJ4"/>
<accession>A0A8S1HEJ4</accession>
<gene>
    <name evidence="1" type="ORF">CAUJ_LOCUS7629</name>
</gene>
<organism evidence="1 2">
    <name type="scientific">Caenorhabditis auriculariae</name>
    <dbReference type="NCBI Taxonomy" id="2777116"/>
    <lineage>
        <taxon>Eukaryota</taxon>
        <taxon>Metazoa</taxon>
        <taxon>Ecdysozoa</taxon>
        <taxon>Nematoda</taxon>
        <taxon>Chromadorea</taxon>
        <taxon>Rhabditida</taxon>
        <taxon>Rhabditina</taxon>
        <taxon>Rhabditomorpha</taxon>
        <taxon>Rhabditoidea</taxon>
        <taxon>Rhabditidae</taxon>
        <taxon>Peloderinae</taxon>
        <taxon>Caenorhabditis</taxon>
    </lineage>
</organism>
<keyword evidence="2" id="KW-1185">Reference proteome</keyword>
<protein>
    <recommendedName>
        <fullName evidence="3">C6 domain-containing protein</fullName>
    </recommendedName>
</protein>
<evidence type="ECO:0000313" key="2">
    <source>
        <dbReference type="Proteomes" id="UP000835052"/>
    </source>
</evidence>
<evidence type="ECO:0008006" key="3">
    <source>
        <dbReference type="Google" id="ProtNLM"/>
    </source>
</evidence>
<reference evidence="1" key="1">
    <citation type="submission" date="2020-10" db="EMBL/GenBank/DDBJ databases">
        <authorList>
            <person name="Kikuchi T."/>
        </authorList>
    </citation>
    <scope>NUCLEOTIDE SEQUENCE</scope>
    <source>
        <strain evidence="1">NKZ352</strain>
    </source>
</reference>
<name>A0A8S1HEJ4_9PELO</name>
<evidence type="ECO:0000313" key="1">
    <source>
        <dbReference type="EMBL" id="CAD6191710.1"/>
    </source>
</evidence>